<dbReference type="Proteomes" id="UP000634011">
    <property type="component" value="Unassembled WGS sequence"/>
</dbReference>
<name>A0A923KL94_9BURK</name>
<dbReference type="RefSeq" id="WP_186912721.1">
    <property type="nucleotide sequence ID" value="NZ_JACOFV010000010.1"/>
</dbReference>
<evidence type="ECO:0000313" key="3">
    <source>
        <dbReference type="Proteomes" id="UP000634011"/>
    </source>
</evidence>
<proteinExistence type="predicted"/>
<dbReference type="InterPro" id="IPR021354">
    <property type="entry name" value="DUF2975"/>
</dbReference>
<organism evidence="2 3">
    <name type="scientific">Undibacterium jejuense</name>
    <dbReference type="NCBI Taxonomy" id="1344949"/>
    <lineage>
        <taxon>Bacteria</taxon>
        <taxon>Pseudomonadati</taxon>
        <taxon>Pseudomonadota</taxon>
        <taxon>Betaproteobacteria</taxon>
        <taxon>Burkholderiales</taxon>
        <taxon>Oxalobacteraceae</taxon>
        <taxon>Undibacterium</taxon>
    </lineage>
</organism>
<protein>
    <submittedName>
        <fullName evidence="2">DUF2975 domain-containing protein</fullName>
    </submittedName>
</protein>
<dbReference type="AlphaFoldDB" id="A0A923KL94"/>
<feature type="transmembrane region" description="Helical" evidence="1">
    <location>
        <begin position="20"/>
        <end position="45"/>
    </location>
</feature>
<gene>
    <name evidence="2" type="ORF">H8K32_11710</name>
</gene>
<accession>A0A923KL94</accession>
<sequence length="197" mass="22218">MPPSSKSRVVAIGQVSSYLIWFTVLSMFVILVCALAALGITWMSLPSGDLNIVRLILQSINPGDDYFDWIKRRGVTSEARIFLMFCIVALAASLEYLMLQLNQLLTCFSSGEIFNRKAIGHARYAFYVAFFSSLFYYAVQLLVLTCSVMFWQDGKISYFFRIFADALGDTVWVGISLLIIWSLEIGAELNDEVELTI</sequence>
<dbReference type="EMBL" id="JACOFV010000010">
    <property type="protein sequence ID" value="MBC3862770.1"/>
    <property type="molecule type" value="Genomic_DNA"/>
</dbReference>
<evidence type="ECO:0000256" key="1">
    <source>
        <dbReference type="SAM" id="Phobius"/>
    </source>
</evidence>
<feature type="transmembrane region" description="Helical" evidence="1">
    <location>
        <begin position="124"/>
        <end position="151"/>
    </location>
</feature>
<reference evidence="2" key="1">
    <citation type="submission" date="2020-08" db="EMBL/GenBank/DDBJ databases">
        <title>Novel species isolated from subtropical streams in China.</title>
        <authorList>
            <person name="Lu H."/>
        </authorList>
    </citation>
    <scope>NUCLEOTIDE SEQUENCE</scope>
    <source>
        <strain evidence="2">KACC 12607</strain>
    </source>
</reference>
<keyword evidence="1" id="KW-1133">Transmembrane helix</keyword>
<dbReference type="Pfam" id="PF11188">
    <property type="entry name" value="DUF2975"/>
    <property type="match status" value="1"/>
</dbReference>
<evidence type="ECO:0000313" key="2">
    <source>
        <dbReference type="EMBL" id="MBC3862770.1"/>
    </source>
</evidence>
<feature type="transmembrane region" description="Helical" evidence="1">
    <location>
        <begin position="158"/>
        <end position="181"/>
    </location>
</feature>
<keyword evidence="3" id="KW-1185">Reference proteome</keyword>
<keyword evidence="1" id="KW-0812">Transmembrane</keyword>
<feature type="transmembrane region" description="Helical" evidence="1">
    <location>
        <begin position="81"/>
        <end position="99"/>
    </location>
</feature>
<keyword evidence="1" id="KW-0472">Membrane</keyword>
<comment type="caution">
    <text evidence="2">The sequence shown here is derived from an EMBL/GenBank/DDBJ whole genome shotgun (WGS) entry which is preliminary data.</text>
</comment>